<name>A0A934N2B6_9BACT</name>
<accession>A0A934N2B6</accession>
<keyword evidence="2" id="KW-0238">DNA-binding</keyword>
<dbReference type="EMBL" id="JAEKNR010000087">
    <property type="protein sequence ID" value="MBJ7597950.1"/>
    <property type="molecule type" value="Genomic_DNA"/>
</dbReference>
<proteinExistence type="predicted"/>
<dbReference type="SUPFAM" id="SSF46785">
    <property type="entry name" value="Winged helix' DNA-binding domain"/>
    <property type="match status" value="1"/>
</dbReference>
<keyword evidence="3" id="KW-0804">Transcription</keyword>
<dbReference type="PANTHER" id="PTHR33154">
    <property type="entry name" value="TRANSCRIPTIONAL REGULATOR, ARSR FAMILY"/>
    <property type="match status" value="1"/>
</dbReference>
<keyword evidence="6" id="KW-1185">Reference proteome</keyword>
<dbReference type="Proteomes" id="UP000612893">
    <property type="component" value="Unassembled WGS sequence"/>
</dbReference>
<evidence type="ECO:0000256" key="3">
    <source>
        <dbReference type="ARBA" id="ARBA00023163"/>
    </source>
</evidence>
<evidence type="ECO:0000259" key="4">
    <source>
        <dbReference type="PROSITE" id="PS50987"/>
    </source>
</evidence>
<dbReference type="PROSITE" id="PS50987">
    <property type="entry name" value="HTH_ARSR_2"/>
    <property type="match status" value="1"/>
</dbReference>
<dbReference type="Pfam" id="PF01022">
    <property type="entry name" value="HTH_5"/>
    <property type="match status" value="1"/>
</dbReference>
<dbReference type="InterPro" id="IPR001845">
    <property type="entry name" value="HTH_ArsR_DNA-bd_dom"/>
</dbReference>
<organism evidence="5 6">
    <name type="scientific">Candidatus Nephthysia bennettiae</name>
    <dbReference type="NCBI Taxonomy" id="3127016"/>
    <lineage>
        <taxon>Bacteria</taxon>
        <taxon>Bacillati</taxon>
        <taxon>Candidatus Dormiibacterota</taxon>
        <taxon>Candidatus Dormibacteria</taxon>
        <taxon>Candidatus Dormibacterales</taxon>
        <taxon>Candidatus Dormibacteraceae</taxon>
        <taxon>Candidatus Nephthysia</taxon>
    </lineage>
</organism>
<evidence type="ECO:0000256" key="1">
    <source>
        <dbReference type="ARBA" id="ARBA00023015"/>
    </source>
</evidence>
<reference evidence="5" key="1">
    <citation type="submission" date="2020-10" db="EMBL/GenBank/DDBJ databases">
        <title>Ca. Dormibacterota MAGs.</title>
        <authorList>
            <person name="Montgomery K."/>
        </authorList>
    </citation>
    <scope>NUCLEOTIDE SEQUENCE [LARGE SCALE GENOMIC DNA]</scope>
    <source>
        <strain evidence="5">SC8812_S17_10</strain>
    </source>
</reference>
<dbReference type="InterPro" id="IPR036388">
    <property type="entry name" value="WH-like_DNA-bd_sf"/>
</dbReference>
<dbReference type="InterPro" id="IPR036390">
    <property type="entry name" value="WH_DNA-bd_sf"/>
</dbReference>
<dbReference type="AlphaFoldDB" id="A0A934N2B6"/>
<dbReference type="GO" id="GO:0003677">
    <property type="term" value="F:DNA binding"/>
    <property type="evidence" value="ECO:0007669"/>
    <property type="project" value="UniProtKB-KW"/>
</dbReference>
<evidence type="ECO:0000256" key="2">
    <source>
        <dbReference type="ARBA" id="ARBA00023125"/>
    </source>
</evidence>
<dbReference type="InterPro" id="IPR011991">
    <property type="entry name" value="ArsR-like_HTH"/>
</dbReference>
<feature type="domain" description="HTH arsR-type" evidence="4">
    <location>
        <begin position="26"/>
        <end position="125"/>
    </location>
</feature>
<comment type="caution">
    <text evidence="5">The sequence shown here is derived from an EMBL/GenBank/DDBJ whole genome shotgun (WGS) entry which is preliminary data.</text>
</comment>
<evidence type="ECO:0000313" key="6">
    <source>
        <dbReference type="Proteomes" id="UP000612893"/>
    </source>
</evidence>
<sequence>MDVAVSMTSLPVRQRGVACCQELVTGDQGWAQETAEILKALAEPTRLNMVAALWAADAPVCVCDFTAALELSQPTISHHMGKLRAAGLVESTKQGVWVYYRLRDDLPAATVQLLETLVEPATQAALTTSVLRSDTTGPVVIDQRAT</sequence>
<evidence type="ECO:0000313" key="5">
    <source>
        <dbReference type="EMBL" id="MBJ7597950.1"/>
    </source>
</evidence>
<dbReference type="PRINTS" id="PR00778">
    <property type="entry name" value="HTHARSR"/>
</dbReference>
<dbReference type="SMART" id="SM00418">
    <property type="entry name" value="HTH_ARSR"/>
    <property type="match status" value="1"/>
</dbReference>
<dbReference type="Gene3D" id="1.10.10.10">
    <property type="entry name" value="Winged helix-like DNA-binding domain superfamily/Winged helix DNA-binding domain"/>
    <property type="match status" value="1"/>
</dbReference>
<dbReference type="PANTHER" id="PTHR33154:SF18">
    <property type="entry name" value="ARSENICAL RESISTANCE OPERON REPRESSOR"/>
    <property type="match status" value="1"/>
</dbReference>
<gene>
    <name evidence="5" type="ORF">JF922_07665</name>
</gene>
<dbReference type="NCBIfam" id="NF033788">
    <property type="entry name" value="HTH_metalloreg"/>
    <property type="match status" value="1"/>
</dbReference>
<dbReference type="CDD" id="cd00090">
    <property type="entry name" value="HTH_ARSR"/>
    <property type="match status" value="1"/>
</dbReference>
<keyword evidence="1" id="KW-0805">Transcription regulation</keyword>
<dbReference type="InterPro" id="IPR051081">
    <property type="entry name" value="HTH_MetalResp_TranReg"/>
</dbReference>
<protein>
    <submittedName>
        <fullName evidence="5">Helix-turn-helix transcriptional regulator</fullName>
    </submittedName>
</protein>